<keyword evidence="2" id="KW-0238">DNA-binding</keyword>
<dbReference type="SUPFAM" id="SSF47413">
    <property type="entry name" value="lambda repressor-like DNA-binding domains"/>
    <property type="match status" value="1"/>
</dbReference>
<dbReference type="InterPro" id="IPR052359">
    <property type="entry name" value="HTH-type_reg/antitoxin"/>
</dbReference>
<dbReference type="PROSITE" id="PS50943">
    <property type="entry name" value="HTH_CROC1"/>
    <property type="match status" value="1"/>
</dbReference>
<dbReference type="RefSeq" id="WP_166279463.1">
    <property type="nucleotide sequence ID" value="NZ_JAAFGS010000013.1"/>
</dbReference>
<keyword evidence="1" id="KW-0805">Transcription regulation</keyword>
<dbReference type="InterPro" id="IPR001387">
    <property type="entry name" value="Cro/C1-type_HTH"/>
</dbReference>
<name>A0ABX0FAL9_9BACL</name>
<organism evidence="5 6">
    <name type="scientific">Saccharibacillus alkalitolerans</name>
    <dbReference type="NCBI Taxonomy" id="2705290"/>
    <lineage>
        <taxon>Bacteria</taxon>
        <taxon>Bacillati</taxon>
        <taxon>Bacillota</taxon>
        <taxon>Bacilli</taxon>
        <taxon>Bacillales</taxon>
        <taxon>Paenibacillaceae</taxon>
        <taxon>Saccharibacillus</taxon>
    </lineage>
</organism>
<dbReference type="CDD" id="cd00093">
    <property type="entry name" value="HTH_XRE"/>
    <property type="match status" value="1"/>
</dbReference>
<protein>
    <submittedName>
        <fullName evidence="5">Helix-turn-helix domain-containing protein</fullName>
    </submittedName>
</protein>
<dbReference type="InterPro" id="IPR047761">
    <property type="entry name" value="NadS-like"/>
</dbReference>
<dbReference type="Pfam" id="PF01381">
    <property type="entry name" value="HTH_3"/>
    <property type="match status" value="1"/>
</dbReference>
<accession>A0ABX0FAL9</accession>
<dbReference type="PANTHER" id="PTHR36511:SF3">
    <property type="entry name" value="ANTITOXIN HIGA-2"/>
    <property type="match status" value="1"/>
</dbReference>
<sequence length="104" mass="11454">MSSSYYNALEASLNEAVEFAKGDPKKGTVRELKFKPLPKFSKAEVKEIRTNTHLSAAAFANVLGVSVKTVEAWETGTSNPTGSSQRFLQVLKEKPEFAKEFILS</sequence>
<evidence type="ECO:0000313" key="5">
    <source>
        <dbReference type="EMBL" id="NGZ77987.1"/>
    </source>
</evidence>
<dbReference type="PANTHER" id="PTHR36511">
    <property type="entry name" value="MERR FAMILY BACTERIAL REGULATORY PROTEIN"/>
    <property type="match status" value="1"/>
</dbReference>
<dbReference type="Gene3D" id="1.10.260.40">
    <property type="entry name" value="lambda repressor-like DNA-binding domains"/>
    <property type="match status" value="1"/>
</dbReference>
<dbReference type="EMBL" id="JAAFGS010000013">
    <property type="protein sequence ID" value="NGZ77987.1"/>
    <property type="molecule type" value="Genomic_DNA"/>
</dbReference>
<dbReference type="Proteomes" id="UP000800303">
    <property type="component" value="Unassembled WGS sequence"/>
</dbReference>
<keyword evidence="3" id="KW-0804">Transcription</keyword>
<gene>
    <name evidence="5" type="ORF">GYN08_22090</name>
</gene>
<dbReference type="NCBIfam" id="NF041265">
    <property type="entry name" value="NadS"/>
    <property type="match status" value="1"/>
</dbReference>
<comment type="caution">
    <text evidence="5">The sequence shown here is derived from an EMBL/GenBank/DDBJ whole genome shotgun (WGS) entry which is preliminary data.</text>
</comment>
<reference evidence="5 6" key="1">
    <citation type="submission" date="2020-01" db="EMBL/GenBank/DDBJ databases">
        <title>Polyphasic characterisation and genomic insights into a novel alkali tolerant bacterium VR-M41.</title>
        <authorList>
            <person name="Vemuluri V.R."/>
        </authorList>
    </citation>
    <scope>NUCLEOTIDE SEQUENCE [LARGE SCALE GENOMIC DNA]</scope>
    <source>
        <strain evidence="5 6">VR-M41</strain>
    </source>
</reference>
<dbReference type="InterPro" id="IPR010982">
    <property type="entry name" value="Lambda_DNA-bd_dom_sf"/>
</dbReference>
<feature type="domain" description="HTH cro/C1-type" evidence="4">
    <location>
        <begin position="45"/>
        <end position="98"/>
    </location>
</feature>
<evidence type="ECO:0000256" key="2">
    <source>
        <dbReference type="ARBA" id="ARBA00023125"/>
    </source>
</evidence>
<evidence type="ECO:0000256" key="1">
    <source>
        <dbReference type="ARBA" id="ARBA00023015"/>
    </source>
</evidence>
<keyword evidence="6" id="KW-1185">Reference proteome</keyword>
<evidence type="ECO:0000313" key="6">
    <source>
        <dbReference type="Proteomes" id="UP000800303"/>
    </source>
</evidence>
<evidence type="ECO:0000256" key="3">
    <source>
        <dbReference type="ARBA" id="ARBA00023163"/>
    </source>
</evidence>
<evidence type="ECO:0000259" key="4">
    <source>
        <dbReference type="PROSITE" id="PS50943"/>
    </source>
</evidence>
<proteinExistence type="predicted"/>